<dbReference type="PATRIC" id="fig|1423726.3.peg.2044"/>
<dbReference type="PANTHER" id="PTHR10000:SF53">
    <property type="entry name" value="5-AMINO-6-(5-PHOSPHO-D-RIBITYLAMINO)URACIL PHOSPHATASE YBJI-RELATED"/>
    <property type="match status" value="1"/>
</dbReference>
<dbReference type="InterPro" id="IPR006379">
    <property type="entry name" value="HAD-SF_hydro_IIB"/>
</dbReference>
<dbReference type="GO" id="GO:0016791">
    <property type="term" value="F:phosphatase activity"/>
    <property type="evidence" value="ECO:0007669"/>
    <property type="project" value="UniProtKB-ARBA"/>
</dbReference>
<name>A0A0R1GEJ3_9LACO</name>
<accession>A0A0R1GEJ3</accession>
<proteinExistence type="predicted"/>
<dbReference type="STRING" id="1423726.FC07_GL001968"/>
<gene>
    <name evidence="1" type="ORF">FC07_GL001968</name>
</gene>
<reference evidence="1 2" key="1">
    <citation type="journal article" date="2015" name="Genome Announc.">
        <title>Expanding the biotechnology potential of lactobacilli through comparative genomics of 213 strains and associated genera.</title>
        <authorList>
            <person name="Sun Z."/>
            <person name="Harris H.M."/>
            <person name="McCann A."/>
            <person name="Guo C."/>
            <person name="Argimon S."/>
            <person name="Zhang W."/>
            <person name="Yang X."/>
            <person name="Jeffery I.B."/>
            <person name="Cooney J.C."/>
            <person name="Kagawa T.F."/>
            <person name="Liu W."/>
            <person name="Song Y."/>
            <person name="Salvetti E."/>
            <person name="Wrobel A."/>
            <person name="Rasinkangas P."/>
            <person name="Parkhill J."/>
            <person name="Rea M.C."/>
            <person name="O'Sullivan O."/>
            <person name="Ritari J."/>
            <person name="Douillard F.P."/>
            <person name="Paul Ross R."/>
            <person name="Yang R."/>
            <person name="Briner A.E."/>
            <person name="Felis G.E."/>
            <person name="de Vos W.M."/>
            <person name="Barrangou R."/>
            <person name="Klaenhammer T.R."/>
            <person name="Caufield P.W."/>
            <person name="Cui Y."/>
            <person name="Zhang H."/>
            <person name="O'Toole P.W."/>
        </authorList>
    </citation>
    <scope>NUCLEOTIDE SEQUENCE [LARGE SCALE GENOMIC DNA]</scope>
    <source>
        <strain evidence="1 2">DSM 20003</strain>
    </source>
</reference>
<keyword evidence="1" id="KW-0378">Hydrolase</keyword>
<dbReference type="PANTHER" id="PTHR10000">
    <property type="entry name" value="PHOSPHOSERINE PHOSPHATASE"/>
    <property type="match status" value="1"/>
</dbReference>
<sequence>MKSNQLREGVWMAIKMVVTDLNGTLLNQAQAYDRQWLQRLLTQMQQRQIYFVACSGNQYQHLQQLFAGLQAPNLILVAENGASIYAQQQQIFSGALSPQRLTRFVSQDLATPLLAKARTILVGRQAAYTLAGAPKALLAAARKFYDPLQEVANLTQVSDLINKISLAWDHGAPGQIVSQLNHYFKQELVAHDSGYGVIDVVRHDVGKLPAVQFLQQRWQISPAETVVFGDGANDQPLLAAHDQSYAMRNAPAAVQHSAQQVTAQDNEHSGVLATLAQLLGVH</sequence>
<dbReference type="InterPro" id="IPR023214">
    <property type="entry name" value="HAD_sf"/>
</dbReference>
<dbReference type="Proteomes" id="UP000051461">
    <property type="component" value="Unassembled WGS sequence"/>
</dbReference>
<protein>
    <submittedName>
        <fullName evidence="1">HAD superfamily hydrolase</fullName>
    </submittedName>
</protein>
<keyword evidence="2" id="KW-1185">Reference proteome</keyword>
<dbReference type="EMBL" id="AZDA01000140">
    <property type="protein sequence ID" value="KRK32543.1"/>
    <property type="molecule type" value="Genomic_DNA"/>
</dbReference>
<dbReference type="AlphaFoldDB" id="A0A0R1GEJ3"/>
<dbReference type="NCBIfam" id="TIGR01484">
    <property type="entry name" value="HAD-SF-IIB"/>
    <property type="match status" value="1"/>
</dbReference>
<dbReference type="Gene3D" id="3.30.1240.10">
    <property type="match status" value="1"/>
</dbReference>
<dbReference type="Gene3D" id="3.40.50.1000">
    <property type="entry name" value="HAD superfamily/HAD-like"/>
    <property type="match status" value="1"/>
</dbReference>
<dbReference type="Pfam" id="PF08282">
    <property type="entry name" value="Hydrolase_3"/>
    <property type="match status" value="1"/>
</dbReference>
<dbReference type="InterPro" id="IPR036412">
    <property type="entry name" value="HAD-like_sf"/>
</dbReference>
<evidence type="ECO:0000313" key="2">
    <source>
        <dbReference type="Proteomes" id="UP000051461"/>
    </source>
</evidence>
<dbReference type="GO" id="GO:0005829">
    <property type="term" value="C:cytosol"/>
    <property type="evidence" value="ECO:0007669"/>
    <property type="project" value="TreeGrafter"/>
</dbReference>
<dbReference type="GO" id="GO:0000287">
    <property type="term" value="F:magnesium ion binding"/>
    <property type="evidence" value="ECO:0007669"/>
    <property type="project" value="TreeGrafter"/>
</dbReference>
<organism evidence="1 2">
    <name type="scientific">Loigolactobacillus bifermentans DSM 20003</name>
    <dbReference type="NCBI Taxonomy" id="1423726"/>
    <lineage>
        <taxon>Bacteria</taxon>
        <taxon>Bacillati</taxon>
        <taxon>Bacillota</taxon>
        <taxon>Bacilli</taxon>
        <taxon>Lactobacillales</taxon>
        <taxon>Lactobacillaceae</taxon>
        <taxon>Loigolactobacillus</taxon>
    </lineage>
</organism>
<dbReference type="SUPFAM" id="SSF56784">
    <property type="entry name" value="HAD-like"/>
    <property type="match status" value="1"/>
</dbReference>
<comment type="caution">
    <text evidence="1">The sequence shown here is derived from an EMBL/GenBank/DDBJ whole genome shotgun (WGS) entry which is preliminary data.</text>
</comment>
<evidence type="ECO:0000313" key="1">
    <source>
        <dbReference type="EMBL" id="KRK32543.1"/>
    </source>
</evidence>